<evidence type="ECO:0000313" key="2">
    <source>
        <dbReference type="Proteomes" id="UP000291822"/>
    </source>
</evidence>
<comment type="caution">
    <text evidence="1">The sequence shown here is derived from an EMBL/GenBank/DDBJ whole genome shotgun (WGS) entry which is preliminary data.</text>
</comment>
<dbReference type="EMBL" id="SJTG01000002">
    <property type="protein sequence ID" value="TCI11486.1"/>
    <property type="molecule type" value="Genomic_DNA"/>
</dbReference>
<gene>
    <name evidence="1" type="ORF">EZM97_21110</name>
</gene>
<keyword evidence="2" id="KW-1185">Reference proteome</keyword>
<proteinExistence type="predicted"/>
<sequence length="111" mass="12415">MIDDGEVAHAAAPETYWIPSLADRLSIRPGDLAKIRFYIRVAEEGGEVVDLGERMWVQVTGRLDDWYRGELDNQPSCTDDITPGLEVWFQSRHVINILRCDDPAQGASEAG</sequence>
<dbReference type="Proteomes" id="UP000291822">
    <property type="component" value="Unassembled WGS sequence"/>
</dbReference>
<dbReference type="AlphaFoldDB" id="A0A4R0YRI6"/>
<protein>
    <submittedName>
        <fullName evidence="1">DUF2314 domain-containing protein</fullName>
    </submittedName>
</protein>
<accession>A0A4R0YRI6</accession>
<evidence type="ECO:0000313" key="1">
    <source>
        <dbReference type="EMBL" id="TCI11486.1"/>
    </source>
</evidence>
<organism evidence="1 2">
    <name type="scientific">Dyella soli</name>
    <dbReference type="NCBI Taxonomy" id="522319"/>
    <lineage>
        <taxon>Bacteria</taxon>
        <taxon>Pseudomonadati</taxon>
        <taxon>Pseudomonadota</taxon>
        <taxon>Gammaproteobacteria</taxon>
        <taxon>Lysobacterales</taxon>
        <taxon>Rhodanobacteraceae</taxon>
        <taxon>Dyella</taxon>
    </lineage>
</organism>
<name>A0A4R0YRI6_9GAMM</name>
<reference evidence="1 2" key="1">
    <citation type="submission" date="2019-02" db="EMBL/GenBank/DDBJ databases">
        <title>Dyella amyloliquefaciens sp. nov., isolated from forest soil.</title>
        <authorList>
            <person name="Gao Z.-H."/>
            <person name="Qiu L.-H."/>
        </authorList>
    </citation>
    <scope>NUCLEOTIDE SEQUENCE [LARGE SCALE GENOMIC DNA]</scope>
    <source>
        <strain evidence="1 2">KACC 12747</strain>
    </source>
</reference>